<dbReference type="Pfam" id="PF08327">
    <property type="entry name" value="AHSA1"/>
    <property type="match status" value="1"/>
</dbReference>
<accession>A0A1V3BXR9</accession>
<dbReference type="OrthoDB" id="8117292at2"/>
<dbReference type="STRING" id="501010.NOSIN_05610"/>
<feature type="domain" description="Activator of Hsp90 ATPase homologue 1/2-like C-terminal" evidence="2">
    <location>
        <begin position="36"/>
        <end position="154"/>
    </location>
</feature>
<dbReference type="InterPro" id="IPR013538">
    <property type="entry name" value="ASHA1/2-like_C"/>
</dbReference>
<name>A0A1V3BXR9_9ACTN</name>
<reference evidence="4" key="1">
    <citation type="submission" date="2016-08" db="EMBL/GenBank/DDBJ databases">
        <authorList>
            <person name="Tokovenko B."/>
            <person name="Kalinowski J."/>
        </authorList>
    </citation>
    <scope>NUCLEOTIDE SEQUENCE [LARGE SCALE GENOMIC DNA]</scope>
    <source>
        <strain evidence="4">UTMC102</strain>
    </source>
</reference>
<dbReference type="RefSeq" id="WP_077689721.1">
    <property type="nucleotide sequence ID" value="NZ_MCOK01000001.1"/>
</dbReference>
<dbReference type="InterPro" id="IPR023393">
    <property type="entry name" value="START-like_dom_sf"/>
</dbReference>
<dbReference type="SUPFAM" id="SSF55961">
    <property type="entry name" value="Bet v1-like"/>
    <property type="match status" value="1"/>
</dbReference>
<evidence type="ECO:0000259" key="2">
    <source>
        <dbReference type="Pfam" id="PF08327"/>
    </source>
</evidence>
<comment type="caution">
    <text evidence="3">The sequence shown here is derived from an EMBL/GenBank/DDBJ whole genome shotgun (WGS) entry which is preliminary data.</text>
</comment>
<evidence type="ECO:0000256" key="1">
    <source>
        <dbReference type="ARBA" id="ARBA00006817"/>
    </source>
</evidence>
<dbReference type="CDD" id="cd08899">
    <property type="entry name" value="SRPBCC_CalC_Aha1-like_6"/>
    <property type="match status" value="1"/>
</dbReference>
<dbReference type="Proteomes" id="UP000189004">
    <property type="component" value="Unassembled WGS sequence"/>
</dbReference>
<dbReference type="Gene3D" id="3.30.530.20">
    <property type="match status" value="1"/>
</dbReference>
<organism evidence="3 4">
    <name type="scientific">Nocardiopsis sinuspersici</name>
    <dbReference type="NCBI Taxonomy" id="501010"/>
    <lineage>
        <taxon>Bacteria</taxon>
        <taxon>Bacillati</taxon>
        <taxon>Actinomycetota</taxon>
        <taxon>Actinomycetes</taxon>
        <taxon>Streptosporangiales</taxon>
        <taxon>Nocardiopsidaceae</taxon>
        <taxon>Nocardiopsis</taxon>
    </lineage>
</organism>
<comment type="similarity">
    <text evidence="1">Belongs to the AHA1 family.</text>
</comment>
<evidence type="ECO:0000313" key="4">
    <source>
        <dbReference type="Proteomes" id="UP000189004"/>
    </source>
</evidence>
<proteinExistence type="inferred from homology"/>
<sequence>MTETASSSAGTHREVGRRTIDAGEAHTALIRRTYSASVEEVWSACTDPKRINRWFMEPAGDLRAGGNFALEGNASGSILKCEAPHLLALTWEYGDDPAAYVELRLSEAEGGGTLLELEHASVSESFLVSDPETGDWGVGVGWEMPLDFLESYLKGETPDAPTSEWFEFTPEVEKRAAERGALWAKAVEVAYARSLKGA</sequence>
<dbReference type="EMBL" id="MCOK01000001">
    <property type="protein sequence ID" value="OOC53351.1"/>
    <property type="molecule type" value="Genomic_DNA"/>
</dbReference>
<evidence type="ECO:0000313" key="3">
    <source>
        <dbReference type="EMBL" id="OOC53351.1"/>
    </source>
</evidence>
<keyword evidence="4" id="KW-1185">Reference proteome</keyword>
<dbReference type="AlphaFoldDB" id="A0A1V3BXR9"/>
<gene>
    <name evidence="3" type="ORF">NOSIN_05610</name>
</gene>
<protein>
    <recommendedName>
        <fullName evidence="2">Activator of Hsp90 ATPase homologue 1/2-like C-terminal domain-containing protein</fullName>
    </recommendedName>
</protein>